<evidence type="ECO:0000313" key="2">
    <source>
        <dbReference type="EMBL" id="TQE43610.1"/>
    </source>
</evidence>
<accession>A0A540R789</accession>
<comment type="caution">
    <text evidence="2">The sequence shown here is derived from an EMBL/GenBank/DDBJ whole genome shotgun (WGS) entry which is preliminary data.</text>
</comment>
<name>A0A540R789_9CORY</name>
<organism evidence="2 3">
    <name type="scientific">Corynebacterium phoceense</name>
    <dbReference type="NCBI Taxonomy" id="1686286"/>
    <lineage>
        <taxon>Bacteria</taxon>
        <taxon>Bacillati</taxon>
        <taxon>Actinomycetota</taxon>
        <taxon>Actinomycetes</taxon>
        <taxon>Mycobacteriales</taxon>
        <taxon>Corynebacteriaceae</taxon>
        <taxon>Corynebacterium</taxon>
    </lineage>
</organism>
<dbReference type="AlphaFoldDB" id="A0A540R789"/>
<dbReference type="EMBL" id="VHIR01000007">
    <property type="protein sequence ID" value="TQE43610.1"/>
    <property type="molecule type" value="Genomic_DNA"/>
</dbReference>
<feature type="region of interest" description="Disordered" evidence="1">
    <location>
        <begin position="149"/>
        <end position="170"/>
    </location>
</feature>
<proteinExistence type="predicted"/>
<dbReference type="RefSeq" id="WP_141628868.1">
    <property type="nucleotide sequence ID" value="NZ_VHIR01000007.1"/>
</dbReference>
<dbReference type="Proteomes" id="UP000318080">
    <property type="component" value="Unassembled WGS sequence"/>
</dbReference>
<evidence type="ECO:0000256" key="1">
    <source>
        <dbReference type="SAM" id="MobiDB-lite"/>
    </source>
</evidence>
<gene>
    <name evidence="2" type="ORF">EJK80_06270</name>
</gene>
<reference evidence="2 3" key="1">
    <citation type="submission" date="2019-06" db="EMBL/GenBank/DDBJ databases">
        <title>Draft genome of C. phoceense Strain 272.</title>
        <authorList>
            <person name="Pacheco L.G.C."/>
            <person name="Barberis C.M."/>
            <person name="Almuzara M.N."/>
            <person name="Traglia G.M."/>
            <person name="Santos C.S."/>
            <person name="Rocha D.J.P.G."/>
            <person name="Aguiar E.R.G.R."/>
            <person name="Vay C.A."/>
        </authorList>
    </citation>
    <scope>NUCLEOTIDE SEQUENCE [LARGE SCALE GENOMIC DNA]</scope>
    <source>
        <strain evidence="2 3">272</strain>
    </source>
</reference>
<protein>
    <recommendedName>
        <fullName evidence="4">DNA-binding protein</fullName>
    </recommendedName>
</protein>
<sequence>MDINEWIKGLIGEDSYRAAAVKADTTGPTITRQLQKGHLSPEMVIALCRAYDRSPVQGLVETGYINEYEVQGVDLAIALHDATNEQLLNEIMRRSDPQARYLFGNDGDPEVIDLDDAAGAAVFDIRDGRVGTPSYHDGTVREFDYNVSEYAADSSPEEQRLREERGEDLD</sequence>
<keyword evidence="3" id="KW-1185">Reference proteome</keyword>
<evidence type="ECO:0008006" key="4">
    <source>
        <dbReference type="Google" id="ProtNLM"/>
    </source>
</evidence>
<evidence type="ECO:0000313" key="3">
    <source>
        <dbReference type="Proteomes" id="UP000318080"/>
    </source>
</evidence>